<evidence type="ECO:0000256" key="8">
    <source>
        <dbReference type="ARBA" id="ARBA00022989"/>
    </source>
</evidence>
<keyword evidence="8" id="KW-1133">Transmembrane helix</keyword>
<evidence type="ECO:0000256" key="10">
    <source>
        <dbReference type="SAM" id="MobiDB-lite"/>
    </source>
</evidence>
<reference evidence="12 13" key="1">
    <citation type="submission" date="2019-03" db="EMBL/GenBank/DDBJ databases">
        <title>Genomic Encyclopedia of Type Strains, Phase IV (KMG-IV): sequencing the most valuable type-strain genomes for metagenomic binning, comparative biology and taxonomic classification.</title>
        <authorList>
            <person name="Goeker M."/>
        </authorList>
    </citation>
    <scope>NUCLEOTIDE SEQUENCE [LARGE SCALE GENOMIC DNA]</scope>
    <source>
        <strain evidence="12 13">DSM 2132</strain>
    </source>
</reference>
<dbReference type="GO" id="GO:0015031">
    <property type="term" value="P:protein transport"/>
    <property type="evidence" value="ECO:0007669"/>
    <property type="project" value="UniProtKB-KW"/>
</dbReference>
<dbReference type="GO" id="GO:0055085">
    <property type="term" value="P:transmembrane transport"/>
    <property type="evidence" value="ECO:0007669"/>
    <property type="project" value="InterPro"/>
</dbReference>
<keyword evidence="4" id="KW-1003">Cell membrane</keyword>
<dbReference type="Gene3D" id="3.30.1150.10">
    <property type="match status" value="1"/>
</dbReference>
<dbReference type="PANTHER" id="PTHR33446:SF14">
    <property type="entry name" value="PROTEIN TONB"/>
    <property type="match status" value="1"/>
</dbReference>
<evidence type="ECO:0000256" key="6">
    <source>
        <dbReference type="ARBA" id="ARBA00022692"/>
    </source>
</evidence>
<dbReference type="InParanoid" id="A0A4R2PLM4"/>
<keyword evidence="9" id="KW-0472">Membrane</keyword>
<dbReference type="PROSITE" id="PS52015">
    <property type="entry name" value="TONB_CTD"/>
    <property type="match status" value="1"/>
</dbReference>
<evidence type="ECO:0000256" key="5">
    <source>
        <dbReference type="ARBA" id="ARBA00022519"/>
    </source>
</evidence>
<feature type="domain" description="TonB C-terminal" evidence="11">
    <location>
        <begin position="110"/>
        <end position="206"/>
    </location>
</feature>
<dbReference type="Pfam" id="PF03544">
    <property type="entry name" value="TonB_C"/>
    <property type="match status" value="1"/>
</dbReference>
<dbReference type="EMBL" id="SLXO01000003">
    <property type="protein sequence ID" value="TCP36367.1"/>
    <property type="molecule type" value="Genomic_DNA"/>
</dbReference>
<keyword evidence="13" id="KW-1185">Reference proteome</keyword>
<evidence type="ECO:0000256" key="9">
    <source>
        <dbReference type="ARBA" id="ARBA00023136"/>
    </source>
</evidence>
<dbReference type="InterPro" id="IPR037682">
    <property type="entry name" value="TonB_C"/>
</dbReference>
<sequence length="206" mass="22754">MMVARYGIALLLASAVTFGLFYLMQSLVVDQDAKLGEDDSVRLMDIVQPQREEKVQQKEREVEKPPEVKDPPPEMKMEVNTDVSADAGLGNFDADVRVDTQLSTGAIGAPTDGEYLPIVKVPAQYPRRAQERGVEGWVMLEFTVTKQGTVTDISVIDADPKGYFERAAKRAAAKWKYKPKVVNGQPIAVTGVQHKVTFEMADGGRR</sequence>
<comment type="similarity">
    <text evidence="2">Belongs to the TonB family.</text>
</comment>
<dbReference type="InterPro" id="IPR006260">
    <property type="entry name" value="TonB/TolA_C"/>
</dbReference>
<dbReference type="PANTHER" id="PTHR33446">
    <property type="entry name" value="PROTEIN TONB-RELATED"/>
    <property type="match status" value="1"/>
</dbReference>
<dbReference type="SUPFAM" id="SSF74653">
    <property type="entry name" value="TolA/TonB C-terminal domain"/>
    <property type="match status" value="1"/>
</dbReference>
<organism evidence="12 13">
    <name type="scientific">Rhodothalassium salexigens DSM 2132</name>
    <dbReference type="NCBI Taxonomy" id="1188247"/>
    <lineage>
        <taxon>Bacteria</taxon>
        <taxon>Pseudomonadati</taxon>
        <taxon>Pseudomonadota</taxon>
        <taxon>Alphaproteobacteria</taxon>
        <taxon>Rhodothalassiales</taxon>
        <taxon>Rhodothalassiaceae</taxon>
        <taxon>Rhodothalassium</taxon>
    </lineage>
</organism>
<proteinExistence type="inferred from homology"/>
<comment type="caution">
    <text evidence="12">The sequence shown here is derived from an EMBL/GenBank/DDBJ whole genome shotgun (WGS) entry which is preliminary data.</text>
</comment>
<dbReference type="InterPro" id="IPR051045">
    <property type="entry name" value="TonB-dependent_transducer"/>
</dbReference>
<evidence type="ECO:0000259" key="11">
    <source>
        <dbReference type="PROSITE" id="PS52015"/>
    </source>
</evidence>
<keyword evidence="7" id="KW-0653">Protein transport</keyword>
<evidence type="ECO:0000313" key="12">
    <source>
        <dbReference type="EMBL" id="TCP36367.1"/>
    </source>
</evidence>
<evidence type="ECO:0000256" key="7">
    <source>
        <dbReference type="ARBA" id="ARBA00022927"/>
    </source>
</evidence>
<evidence type="ECO:0000256" key="3">
    <source>
        <dbReference type="ARBA" id="ARBA00022448"/>
    </source>
</evidence>
<keyword evidence="5" id="KW-0997">Cell inner membrane</keyword>
<dbReference type="GO" id="GO:0005886">
    <property type="term" value="C:plasma membrane"/>
    <property type="evidence" value="ECO:0007669"/>
    <property type="project" value="UniProtKB-SubCell"/>
</dbReference>
<accession>A0A4R2PLM4</accession>
<keyword evidence="6" id="KW-0812">Transmembrane</keyword>
<dbReference type="AlphaFoldDB" id="A0A4R2PLM4"/>
<feature type="compositionally biased region" description="Basic and acidic residues" evidence="10">
    <location>
        <begin position="50"/>
        <end position="75"/>
    </location>
</feature>
<comment type="subcellular location">
    <subcellularLocation>
        <location evidence="1">Cell inner membrane</location>
        <topology evidence="1">Single-pass membrane protein</topology>
        <orientation evidence="1">Periplasmic side</orientation>
    </subcellularLocation>
</comment>
<protein>
    <submittedName>
        <fullName evidence="12">Outer membrane transport energization protein TonB</fullName>
    </submittedName>
</protein>
<evidence type="ECO:0000256" key="1">
    <source>
        <dbReference type="ARBA" id="ARBA00004383"/>
    </source>
</evidence>
<evidence type="ECO:0000256" key="4">
    <source>
        <dbReference type="ARBA" id="ARBA00022475"/>
    </source>
</evidence>
<evidence type="ECO:0000256" key="2">
    <source>
        <dbReference type="ARBA" id="ARBA00006555"/>
    </source>
</evidence>
<keyword evidence="3" id="KW-0813">Transport</keyword>
<name>A0A4R2PLM4_RHOSA</name>
<feature type="region of interest" description="Disordered" evidence="10">
    <location>
        <begin position="48"/>
        <end position="75"/>
    </location>
</feature>
<gene>
    <name evidence="12" type="ORF">EV659_103257</name>
</gene>
<dbReference type="Proteomes" id="UP000295399">
    <property type="component" value="Unassembled WGS sequence"/>
</dbReference>
<evidence type="ECO:0000313" key="13">
    <source>
        <dbReference type="Proteomes" id="UP000295399"/>
    </source>
</evidence>
<dbReference type="NCBIfam" id="TIGR01352">
    <property type="entry name" value="tonB_Cterm"/>
    <property type="match status" value="1"/>
</dbReference>
<dbReference type="RefSeq" id="WP_200287648.1">
    <property type="nucleotide sequence ID" value="NZ_JACIGF010000003.1"/>
</dbReference>